<proteinExistence type="inferred from homology"/>
<name>J3NX19_GAET3</name>
<dbReference type="OrthoDB" id="206201at2759"/>
<evidence type="ECO:0000313" key="10">
    <source>
        <dbReference type="Proteomes" id="UP000006039"/>
    </source>
</evidence>
<reference evidence="8" key="2">
    <citation type="submission" date="2010-07" db="EMBL/GenBank/DDBJ databases">
        <authorList>
            <consortium name="The Broad Institute Genome Sequencing Platform"/>
            <consortium name="Broad Institute Genome Sequencing Center for Infectious Disease"/>
            <person name="Ma L.-J."/>
            <person name="Dead R."/>
            <person name="Young S."/>
            <person name="Zeng Q."/>
            <person name="Koehrsen M."/>
            <person name="Alvarado L."/>
            <person name="Berlin A."/>
            <person name="Chapman S.B."/>
            <person name="Chen Z."/>
            <person name="Freedman E."/>
            <person name="Gellesch M."/>
            <person name="Goldberg J."/>
            <person name="Griggs A."/>
            <person name="Gujja S."/>
            <person name="Heilman E.R."/>
            <person name="Heiman D."/>
            <person name="Hepburn T."/>
            <person name="Howarth C."/>
            <person name="Jen D."/>
            <person name="Larson L."/>
            <person name="Mehta T."/>
            <person name="Neiman D."/>
            <person name="Pearson M."/>
            <person name="Roberts A."/>
            <person name="Saif S."/>
            <person name="Shea T."/>
            <person name="Shenoy N."/>
            <person name="Sisk P."/>
            <person name="Stolte C."/>
            <person name="Sykes S."/>
            <person name="Walk T."/>
            <person name="White J."/>
            <person name="Yandava C."/>
            <person name="Haas B."/>
            <person name="Nusbaum C."/>
            <person name="Birren B."/>
        </authorList>
    </citation>
    <scope>NUCLEOTIDE SEQUENCE</scope>
    <source>
        <strain evidence="8">R3-111a-1</strain>
    </source>
</reference>
<reference evidence="9" key="5">
    <citation type="submission" date="2018-04" db="UniProtKB">
        <authorList>
            <consortium name="EnsemblFungi"/>
        </authorList>
    </citation>
    <scope>IDENTIFICATION</scope>
    <source>
        <strain evidence="9">R3-111a-1</strain>
    </source>
</reference>
<evidence type="ECO:0000256" key="1">
    <source>
        <dbReference type="ARBA" id="ARBA00011073"/>
    </source>
</evidence>
<keyword evidence="4" id="KW-0720">Serine protease</keyword>
<dbReference type="AlphaFoldDB" id="J3NX19"/>
<sequence>MESTEVNWLRDSIEFRLVSELCHQCCNRLAPPTSGKAKGTSRRQNKAWALGIELRKTLRRPSDLDLLLGLDPTDDDEDIREAQGVLELLCAAINNISEPIQNPTSAPQQGQKLKYERFENLLQRLKTSDTRQQIEVISGPSLTPYRRLFVSPQAGNSESVTKALKELNEILDYVAEPNANLTDIPGAAATEANLATSWTETPPQPLPQGLVRNGVQRCFRHAEVAIKAICSKLSKCEYRATKAHDILIQLPAVEHITSPNGRSPGLELELFLSVCPDSSGWQEAKVIRQSSKHGSSYSSICSAVQEALALGASLNLYIQDQLTGIVENDFQIPSVEPMDCGKSKPKKSRTLHKMLCSKTLRRHSSISSFRISATVHIVSADERKTLAVQVIFGLVMCLRYGCIAATWDSKKVYILAAEDEHQQLAAFPHVLCVEGDPRTMWFNLPGPKEPLNTTSAPKAFKGMAKALLEIGFGECLDDYSEEDIWKIVNNMTGGQGVRGSTNNSQVDTIDLIPYAAAAKSCLLFSLLYRKEVNRMSMSGGSVDPWAIVEEIVYREIIAKLDNNCVRDAPIGSMGSVLEARSRAQETLVAKIHTRACIDVARRIVVDMQPTQQPVVRLFDGSKLGGKIGGENDQGNSFFLKLDNFRAKFEHYLSERSNSITSPRPVRVAILDTGIDMNNAGIDFDGTHMKKDWCINFVHDLLNPSAPLDTSAFHDRDGHGTHCASLLRKVAPDAEIYVAKVFDKNQFDLTQAGNISEAIKHCVTTWNVDVISMSFGLEPPGSCASMDKWRRIKKNIEDEISRERTRLFFAAASNDGKNKARAFPSTHRDVFCIHASDSDGKSCGINPRAEKDNDNLMTLGTGICLLEDDDYVIKEGTSFATAIAAGMAASIMHLTSRTSRLEGRSRAALRARAGMQKLLMNMAGPDKNELCPYVAPWRYWKEEYWGSNPHGLEKIWCELNTEFNDFS</sequence>
<protein>
    <submittedName>
        <fullName evidence="8 9">Uncharacterized protein</fullName>
    </submittedName>
</protein>
<evidence type="ECO:0000256" key="2">
    <source>
        <dbReference type="ARBA" id="ARBA00022670"/>
    </source>
</evidence>
<dbReference type="EnsemblFungi" id="EJT75901">
    <property type="protein sequence ID" value="EJT75901"/>
    <property type="gene ID" value="GGTG_05827"/>
</dbReference>
<dbReference type="PANTHER" id="PTHR43806:SF11">
    <property type="entry name" value="CEREVISIN-RELATED"/>
    <property type="match status" value="1"/>
</dbReference>
<dbReference type="RefSeq" id="XP_009221901.1">
    <property type="nucleotide sequence ID" value="XM_009223637.1"/>
</dbReference>
<reference evidence="8" key="3">
    <citation type="submission" date="2010-09" db="EMBL/GenBank/DDBJ databases">
        <title>Annotation of Gaeumannomyces graminis var. tritici R3-111a-1.</title>
        <authorList>
            <consortium name="The Broad Institute Genome Sequencing Platform"/>
            <person name="Ma L.-J."/>
            <person name="Dead R."/>
            <person name="Young S.K."/>
            <person name="Zeng Q."/>
            <person name="Gargeya S."/>
            <person name="Fitzgerald M."/>
            <person name="Haas B."/>
            <person name="Abouelleil A."/>
            <person name="Alvarado L."/>
            <person name="Arachchi H.M."/>
            <person name="Berlin A."/>
            <person name="Brown A."/>
            <person name="Chapman S.B."/>
            <person name="Chen Z."/>
            <person name="Dunbar C."/>
            <person name="Freedman E."/>
            <person name="Gearin G."/>
            <person name="Gellesch M."/>
            <person name="Goldberg J."/>
            <person name="Griggs A."/>
            <person name="Gujja S."/>
            <person name="Heiman D."/>
            <person name="Howarth C."/>
            <person name="Larson L."/>
            <person name="Lui A."/>
            <person name="MacDonald P.J.P."/>
            <person name="Mehta T."/>
            <person name="Montmayeur A."/>
            <person name="Murphy C."/>
            <person name="Neiman D."/>
            <person name="Pearson M."/>
            <person name="Priest M."/>
            <person name="Roberts A."/>
            <person name="Saif S."/>
            <person name="Shea T."/>
            <person name="Shenoy N."/>
            <person name="Sisk P."/>
            <person name="Stolte C."/>
            <person name="Sykes S."/>
            <person name="Yandava C."/>
            <person name="Wortman J."/>
            <person name="Nusbaum C."/>
            <person name="Birren B."/>
        </authorList>
    </citation>
    <scope>NUCLEOTIDE SEQUENCE</scope>
    <source>
        <strain evidence="8">R3-111a-1</strain>
    </source>
</reference>
<dbReference type="EMBL" id="GL385397">
    <property type="protein sequence ID" value="EJT75901.1"/>
    <property type="molecule type" value="Genomic_DNA"/>
</dbReference>
<evidence type="ECO:0000256" key="4">
    <source>
        <dbReference type="ARBA" id="ARBA00022825"/>
    </source>
</evidence>
<dbReference type="Pfam" id="PF00082">
    <property type="entry name" value="Peptidase_S8"/>
    <property type="match status" value="1"/>
</dbReference>
<dbReference type="VEuPathDB" id="FungiDB:GGTG_05827"/>
<dbReference type="Proteomes" id="UP000006039">
    <property type="component" value="Unassembled WGS sequence"/>
</dbReference>
<feature type="domain" description="DUF7580" evidence="7">
    <location>
        <begin position="216"/>
        <end position="565"/>
    </location>
</feature>
<dbReference type="InterPro" id="IPR000209">
    <property type="entry name" value="Peptidase_S8/S53_dom"/>
</dbReference>
<dbReference type="eggNOG" id="ENOG502RN25">
    <property type="taxonomic scope" value="Eukaryota"/>
</dbReference>
<dbReference type="Pfam" id="PF24476">
    <property type="entry name" value="DUF7580"/>
    <property type="match status" value="1"/>
</dbReference>
<dbReference type="Gene3D" id="3.40.50.200">
    <property type="entry name" value="Peptidase S8/S53 domain"/>
    <property type="match status" value="1"/>
</dbReference>
<keyword evidence="10" id="KW-1185">Reference proteome</keyword>
<dbReference type="InterPro" id="IPR015500">
    <property type="entry name" value="Peptidase_S8_subtilisin-rel"/>
</dbReference>
<evidence type="ECO:0000313" key="8">
    <source>
        <dbReference type="EMBL" id="EJT75901.1"/>
    </source>
</evidence>
<evidence type="ECO:0000256" key="3">
    <source>
        <dbReference type="ARBA" id="ARBA00022801"/>
    </source>
</evidence>
<feature type="domain" description="Peptidase S8/S53" evidence="6">
    <location>
        <begin position="665"/>
        <end position="922"/>
    </location>
</feature>
<dbReference type="GO" id="GO:0004252">
    <property type="term" value="F:serine-type endopeptidase activity"/>
    <property type="evidence" value="ECO:0007669"/>
    <property type="project" value="InterPro"/>
</dbReference>
<comment type="similarity">
    <text evidence="1 5">Belongs to the peptidase S8 family.</text>
</comment>
<keyword evidence="3" id="KW-0378">Hydrolase</keyword>
<evidence type="ECO:0000259" key="6">
    <source>
        <dbReference type="Pfam" id="PF00082"/>
    </source>
</evidence>
<evidence type="ECO:0000259" key="7">
    <source>
        <dbReference type="Pfam" id="PF24476"/>
    </source>
</evidence>
<dbReference type="HOGENOM" id="CLU_014888_0_0_1"/>
<gene>
    <name evidence="9" type="primary">20346285</name>
    <name evidence="8" type="ORF">GGTG_05827</name>
</gene>
<dbReference type="InterPro" id="IPR036852">
    <property type="entry name" value="Peptidase_S8/S53_dom_sf"/>
</dbReference>
<dbReference type="CDD" id="cd00306">
    <property type="entry name" value="Peptidases_S8_S53"/>
    <property type="match status" value="1"/>
</dbReference>
<dbReference type="PRINTS" id="PR00723">
    <property type="entry name" value="SUBTILISIN"/>
</dbReference>
<dbReference type="GO" id="GO:0006508">
    <property type="term" value="P:proteolysis"/>
    <property type="evidence" value="ECO:0007669"/>
    <property type="project" value="UniProtKB-KW"/>
</dbReference>
<comment type="caution">
    <text evidence="5">Lacks conserved residue(s) required for the propagation of feature annotation.</text>
</comment>
<reference evidence="10" key="1">
    <citation type="submission" date="2010-07" db="EMBL/GenBank/DDBJ databases">
        <title>The genome sequence of Gaeumannomyces graminis var. tritici strain R3-111a-1.</title>
        <authorList>
            <consortium name="The Broad Institute Genome Sequencing Platform"/>
            <person name="Ma L.-J."/>
            <person name="Dead R."/>
            <person name="Young S."/>
            <person name="Zeng Q."/>
            <person name="Koehrsen M."/>
            <person name="Alvarado L."/>
            <person name="Berlin A."/>
            <person name="Chapman S.B."/>
            <person name="Chen Z."/>
            <person name="Freedman E."/>
            <person name="Gellesch M."/>
            <person name="Goldberg J."/>
            <person name="Griggs A."/>
            <person name="Gujja S."/>
            <person name="Heilman E.R."/>
            <person name="Heiman D."/>
            <person name="Hepburn T."/>
            <person name="Howarth C."/>
            <person name="Jen D."/>
            <person name="Larson L."/>
            <person name="Mehta T."/>
            <person name="Neiman D."/>
            <person name="Pearson M."/>
            <person name="Roberts A."/>
            <person name="Saif S."/>
            <person name="Shea T."/>
            <person name="Shenoy N."/>
            <person name="Sisk P."/>
            <person name="Stolte C."/>
            <person name="Sykes S."/>
            <person name="Walk T."/>
            <person name="White J."/>
            <person name="Yandava C."/>
            <person name="Haas B."/>
            <person name="Nusbaum C."/>
            <person name="Birren B."/>
        </authorList>
    </citation>
    <scope>NUCLEOTIDE SEQUENCE [LARGE SCALE GENOMIC DNA]</scope>
    <source>
        <strain evidence="10">R3-111a-1</strain>
    </source>
</reference>
<organism evidence="8">
    <name type="scientific">Gaeumannomyces tritici (strain R3-111a-1)</name>
    <name type="common">Wheat and barley take-all root rot fungus</name>
    <name type="synonym">Gaeumannomyces graminis var. tritici</name>
    <dbReference type="NCBI Taxonomy" id="644352"/>
    <lineage>
        <taxon>Eukaryota</taxon>
        <taxon>Fungi</taxon>
        <taxon>Dikarya</taxon>
        <taxon>Ascomycota</taxon>
        <taxon>Pezizomycotina</taxon>
        <taxon>Sordariomycetes</taxon>
        <taxon>Sordariomycetidae</taxon>
        <taxon>Magnaporthales</taxon>
        <taxon>Magnaporthaceae</taxon>
        <taxon>Gaeumannomyces</taxon>
    </lineage>
</organism>
<evidence type="ECO:0000313" key="9">
    <source>
        <dbReference type="EnsemblFungi" id="EJT75901"/>
    </source>
</evidence>
<keyword evidence="2" id="KW-0645">Protease</keyword>
<dbReference type="InterPro" id="IPR050131">
    <property type="entry name" value="Peptidase_S8_subtilisin-like"/>
</dbReference>
<dbReference type="GeneID" id="20346285"/>
<dbReference type="PROSITE" id="PS00136">
    <property type="entry name" value="SUBTILASE_ASP"/>
    <property type="match status" value="1"/>
</dbReference>
<dbReference type="STRING" id="644352.J3NX19"/>
<reference evidence="9" key="4">
    <citation type="journal article" date="2015" name="G3 (Bethesda)">
        <title>Genome sequences of three phytopathogenic species of the Magnaporthaceae family of fungi.</title>
        <authorList>
            <person name="Okagaki L.H."/>
            <person name="Nunes C.C."/>
            <person name="Sailsbery J."/>
            <person name="Clay B."/>
            <person name="Brown D."/>
            <person name="John T."/>
            <person name="Oh Y."/>
            <person name="Young N."/>
            <person name="Fitzgerald M."/>
            <person name="Haas B.J."/>
            <person name="Zeng Q."/>
            <person name="Young S."/>
            <person name="Adiconis X."/>
            <person name="Fan L."/>
            <person name="Levin J.Z."/>
            <person name="Mitchell T.K."/>
            <person name="Okubara P.A."/>
            <person name="Farman M.L."/>
            <person name="Kohn L.M."/>
            <person name="Birren B."/>
            <person name="Ma L.-J."/>
            <person name="Dean R.A."/>
        </authorList>
    </citation>
    <scope>NUCLEOTIDE SEQUENCE</scope>
    <source>
        <strain evidence="9">R3-111a-1</strain>
    </source>
</reference>
<dbReference type="PROSITE" id="PS51892">
    <property type="entry name" value="SUBTILASE"/>
    <property type="match status" value="1"/>
</dbReference>
<evidence type="ECO:0000256" key="5">
    <source>
        <dbReference type="PROSITE-ProRule" id="PRU01240"/>
    </source>
</evidence>
<dbReference type="SUPFAM" id="SSF52743">
    <property type="entry name" value="Subtilisin-like"/>
    <property type="match status" value="1"/>
</dbReference>
<accession>J3NX19</accession>
<dbReference type="InterPro" id="IPR056002">
    <property type="entry name" value="DUF7580"/>
</dbReference>
<dbReference type="PANTHER" id="PTHR43806">
    <property type="entry name" value="PEPTIDASE S8"/>
    <property type="match status" value="1"/>
</dbReference>
<dbReference type="InterPro" id="IPR023827">
    <property type="entry name" value="Peptidase_S8_Asp-AS"/>
</dbReference>